<dbReference type="Gene3D" id="3.40.50.300">
    <property type="entry name" value="P-loop containing nucleotide triphosphate hydrolases"/>
    <property type="match status" value="1"/>
</dbReference>
<sequence length="273" mass="31322">MKIQTTNLDKGGGGKSSHTYNEGDWLSRVKNKRVLLIDGARECNLTHSFDVTSEKTIYDIFTTGEYEVCRINDNLSLIRGDERLTDEQLDLSSRNNKYLQLFMWFSEHYDELAEQFDIILIDTHNDESLVTANFIAVSDIVLGVTDASTNGFRAWLALKKFVDYIKSEAVEVITKKSYVKAAAYLIGNKIEYYGNNVTETCKQFLDVVQEDEAYLGSIQKKELLAKSLVINQSVFEQREGMTDKQKQDHQKFYDNIEYVYHNILTILEGEVVS</sequence>
<dbReference type="STRING" id="1608583.BN1356_01467"/>
<dbReference type="InterPro" id="IPR027417">
    <property type="entry name" value="P-loop_NTPase"/>
</dbReference>
<reference evidence="3" key="1">
    <citation type="submission" date="2015-03" db="EMBL/GenBank/DDBJ databases">
        <authorList>
            <person name="Urmite Genomes"/>
        </authorList>
    </citation>
    <scope>NUCLEOTIDE SEQUENCE [LARGE SCALE GENOMIC DNA]</scope>
    <source>
        <strain evidence="3">FF10</strain>
    </source>
</reference>
<dbReference type="PANTHER" id="PTHR13696:SF99">
    <property type="entry name" value="COBYRINIC ACID AC-DIAMIDE SYNTHASE"/>
    <property type="match status" value="1"/>
</dbReference>
<gene>
    <name evidence="2" type="ORF">BN1356_01467</name>
</gene>
<name>A0A0E4CSZ6_9STRE</name>
<dbReference type="OrthoDB" id="9791162at2"/>
<dbReference type="SUPFAM" id="SSF52540">
    <property type="entry name" value="P-loop containing nucleoside triphosphate hydrolases"/>
    <property type="match status" value="1"/>
</dbReference>
<keyword evidence="3" id="KW-1185">Reference proteome</keyword>
<dbReference type="EMBL" id="CTEN01000003">
    <property type="protein sequence ID" value="CQR25125.1"/>
    <property type="molecule type" value="Genomic_DNA"/>
</dbReference>
<dbReference type="PANTHER" id="PTHR13696">
    <property type="entry name" value="P-LOOP CONTAINING NUCLEOSIDE TRIPHOSPHATE HYDROLASE"/>
    <property type="match status" value="1"/>
</dbReference>
<dbReference type="Proteomes" id="UP000198604">
    <property type="component" value="Unassembled WGS sequence"/>
</dbReference>
<dbReference type="AlphaFoldDB" id="A0A0E4CSZ6"/>
<evidence type="ECO:0000313" key="3">
    <source>
        <dbReference type="Proteomes" id="UP000198604"/>
    </source>
</evidence>
<proteinExistence type="predicted"/>
<dbReference type="Pfam" id="PF13614">
    <property type="entry name" value="AAA_31"/>
    <property type="match status" value="1"/>
</dbReference>
<dbReference type="InterPro" id="IPR050678">
    <property type="entry name" value="DNA_Partitioning_ATPase"/>
</dbReference>
<protein>
    <submittedName>
        <fullName evidence="2">Putative plasmid partition protein</fullName>
    </submittedName>
</protein>
<evidence type="ECO:0000259" key="1">
    <source>
        <dbReference type="Pfam" id="PF13614"/>
    </source>
</evidence>
<organism evidence="2 3">
    <name type="scientific">Streptococcus varani</name>
    <dbReference type="NCBI Taxonomy" id="1608583"/>
    <lineage>
        <taxon>Bacteria</taxon>
        <taxon>Bacillati</taxon>
        <taxon>Bacillota</taxon>
        <taxon>Bacilli</taxon>
        <taxon>Lactobacillales</taxon>
        <taxon>Streptococcaceae</taxon>
        <taxon>Streptococcus</taxon>
    </lineage>
</organism>
<dbReference type="InterPro" id="IPR025669">
    <property type="entry name" value="AAA_dom"/>
</dbReference>
<feature type="domain" description="AAA" evidence="1">
    <location>
        <begin position="6"/>
        <end position="166"/>
    </location>
</feature>
<evidence type="ECO:0000313" key="2">
    <source>
        <dbReference type="EMBL" id="CQR25125.1"/>
    </source>
</evidence>
<accession>A0A0E4CSZ6</accession>
<dbReference type="RefSeq" id="WP_093650707.1">
    <property type="nucleotide sequence ID" value="NZ_CTEN01000003.1"/>
</dbReference>